<dbReference type="STRING" id="83767.SAMN05660652_00936"/>
<dbReference type="NCBIfam" id="NF033617">
    <property type="entry name" value="RND_permease_2"/>
    <property type="match status" value="1"/>
</dbReference>
<keyword evidence="4" id="KW-0997">Cell inner membrane</keyword>
<evidence type="ECO:0000256" key="2">
    <source>
        <dbReference type="ARBA" id="ARBA00022448"/>
    </source>
</evidence>
<dbReference type="PRINTS" id="PR00702">
    <property type="entry name" value="ACRIFLAVINRP"/>
</dbReference>
<dbReference type="Pfam" id="PF00873">
    <property type="entry name" value="ACR_tran"/>
    <property type="match status" value="1"/>
</dbReference>
<dbReference type="OrthoDB" id="8764373at2"/>
<dbReference type="Proteomes" id="UP000198607">
    <property type="component" value="Unassembled WGS sequence"/>
</dbReference>
<feature type="transmembrane region" description="Helical" evidence="8">
    <location>
        <begin position="337"/>
        <end position="353"/>
    </location>
</feature>
<dbReference type="InterPro" id="IPR027463">
    <property type="entry name" value="AcrB_DN_DC_subdom"/>
</dbReference>
<dbReference type="AlphaFoldDB" id="A0A1G7Y9P6"/>
<evidence type="ECO:0000256" key="1">
    <source>
        <dbReference type="ARBA" id="ARBA00004429"/>
    </source>
</evidence>
<feature type="transmembrane region" description="Helical" evidence="8">
    <location>
        <begin position="431"/>
        <end position="451"/>
    </location>
</feature>
<evidence type="ECO:0000256" key="7">
    <source>
        <dbReference type="ARBA" id="ARBA00023136"/>
    </source>
</evidence>
<keyword evidence="7 8" id="KW-0472">Membrane</keyword>
<dbReference type="GO" id="GO:0042910">
    <property type="term" value="F:xenobiotic transmembrane transporter activity"/>
    <property type="evidence" value="ECO:0007669"/>
    <property type="project" value="TreeGrafter"/>
</dbReference>
<keyword evidence="2" id="KW-0813">Transport</keyword>
<dbReference type="PANTHER" id="PTHR32063:SF34">
    <property type="entry name" value="MULTIDRUG RESISTANCE PROTEIN MDTC"/>
    <property type="match status" value="1"/>
</dbReference>
<dbReference type="FunFam" id="1.20.1640.10:FF:000001">
    <property type="entry name" value="Efflux pump membrane transporter"/>
    <property type="match status" value="1"/>
</dbReference>
<feature type="transmembrane region" description="Helical" evidence="8">
    <location>
        <begin position="360"/>
        <end position="381"/>
    </location>
</feature>
<organism evidence="9 10">
    <name type="scientific">Propionivibrio dicarboxylicus</name>
    <dbReference type="NCBI Taxonomy" id="83767"/>
    <lineage>
        <taxon>Bacteria</taxon>
        <taxon>Pseudomonadati</taxon>
        <taxon>Pseudomonadota</taxon>
        <taxon>Betaproteobacteria</taxon>
        <taxon>Rhodocyclales</taxon>
        <taxon>Rhodocyclaceae</taxon>
        <taxon>Propionivibrio</taxon>
    </lineage>
</organism>
<keyword evidence="10" id="KW-1185">Reference proteome</keyword>
<dbReference type="Gene3D" id="3.30.70.1320">
    <property type="entry name" value="Multidrug efflux transporter AcrB pore domain like"/>
    <property type="match status" value="1"/>
</dbReference>
<dbReference type="SUPFAM" id="SSF82714">
    <property type="entry name" value="Multidrug efflux transporter AcrB TolC docking domain, DN and DC subdomains"/>
    <property type="match status" value="2"/>
</dbReference>
<keyword evidence="3" id="KW-1003">Cell membrane</keyword>
<dbReference type="Gene3D" id="3.30.2090.10">
    <property type="entry name" value="Multidrug efflux transporter AcrB TolC docking domain, DN and DC subdomains"/>
    <property type="match status" value="2"/>
</dbReference>
<evidence type="ECO:0000256" key="3">
    <source>
        <dbReference type="ARBA" id="ARBA00022475"/>
    </source>
</evidence>
<dbReference type="RefSeq" id="WP_091934381.1">
    <property type="nucleotide sequence ID" value="NZ_FNCY01000002.1"/>
</dbReference>
<feature type="transmembrane region" description="Helical" evidence="8">
    <location>
        <begin position="958"/>
        <end position="979"/>
    </location>
</feature>
<keyword evidence="5 8" id="KW-0812">Transmembrane</keyword>
<dbReference type="InterPro" id="IPR001036">
    <property type="entry name" value="Acrflvin-R"/>
</dbReference>
<dbReference type="SUPFAM" id="SSF82866">
    <property type="entry name" value="Multidrug efflux transporter AcrB transmembrane domain"/>
    <property type="match status" value="2"/>
</dbReference>
<comment type="subcellular location">
    <subcellularLocation>
        <location evidence="1">Cell inner membrane</location>
        <topology evidence="1">Multi-pass membrane protein</topology>
    </subcellularLocation>
</comment>
<dbReference type="FunFam" id="3.30.70.1430:FF:000001">
    <property type="entry name" value="Efflux pump membrane transporter"/>
    <property type="match status" value="1"/>
</dbReference>
<name>A0A1G7Y9P6_9RHOO</name>
<dbReference type="SUPFAM" id="SSF82693">
    <property type="entry name" value="Multidrug efflux transporter AcrB pore domain, PN1, PN2, PC1 and PC2 subdomains"/>
    <property type="match status" value="4"/>
</dbReference>
<feature type="transmembrane region" description="Helical" evidence="8">
    <location>
        <begin position="991"/>
        <end position="1017"/>
    </location>
</feature>
<proteinExistence type="predicted"/>
<keyword evidence="6 8" id="KW-1133">Transmembrane helix</keyword>
<feature type="transmembrane region" description="Helical" evidence="8">
    <location>
        <begin position="463"/>
        <end position="486"/>
    </location>
</feature>
<dbReference type="Gene3D" id="1.20.1640.10">
    <property type="entry name" value="Multidrug efflux transporter AcrB transmembrane domain"/>
    <property type="match status" value="2"/>
</dbReference>
<dbReference type="Gene3D" id="3.30.70.1430">
    <property type="entry name" value="Multidrug efflux transporter AcrB pore domain"/>
    <property type="match status" value="2"/>
</dbReference>
<evidence type="ECO:0000256" key="8">
    <source>
        <dbReference type="SAM" id="Phobius"/>
    </source>
</evidence>
<feature type="transmembrane region" description="Helical" evidence="8">
    <location>
        <begin position="863"/>
        <end position="880"/>
    </location>
</feature>
<sequence>MFISTTFIRRPVATTLLTVGIALFGALAFGLLPVSPLPQVDFPTISVQASLPGASPETMAATVATPLERSLGTIAGVTEITSTSSLGSTRITLQFDLDREINGAARDVQAALNAARNLLPTGLPSNPTYRKVNPADAPVLILGMTSESMTRGQMYDAASTILAQKIAQVKGVGQVSVGGSSLPAVRVEVNPGVLARAGIGVEDLRAAIVATNANRPKGALESGDRHWQVVANDQAMKAADYMPLVVSWRNGAAVRLSDVAKVEDAEQDVRNAGLFNGKPAVMLIINRQPGANIIETVDAVKALLPQLRASIPATIDLEVANDRTPTIRASLIEVERTMMISIALVVLVVFLFLRNARAALVPIVAVPVSLVGTFGIMYLAGFSLNNLSLMALTIATGFVVDDAVVVLENISRHIEDGMEPFQAALQGAREVGFTVLSMSLSLIAVFIPILLMGGIVGRLFREFAFTLSAAILISLVISLTTTPMMCARLLRRRGGPAGNAAAKEAPAGSGRLFAAMLSGYRRSLDWALAHGRLMLLLLLGTIAFNIYLYSIVPKGFFPQQDTGGIVGNIQADQSISFQAMRDKLASFIAIVRSDPAVERVIGFTGGGQRNSGFMFVSLKPRSERDVSADQVIGRLRRKLAQEPGANLFLQPVQDIRVGGRAANALYQFTLQANTIEELRTWEPRVRAALSGLKELADVNTDQQDKGLQTSLVVDRDAIARLGLNQRLIDATLNDLFGQRQVSTIYHPLNQYRVVMEAAPEYWQSQESLKDVYVVGTTAAGGTVQVPLKAFARWETTSTPLAVNHQGQFAASTISFNLPVGVSLSQATRAIDTAMQRLGAPATLIGSFQGTAKVFQASLSSQPVLILAALLAVYIVLGVLYESLVHPLTILSTLPSAGVGAILALLAFKTDFSIIALIGVILLIGIVKKNAIMMIDFAIQAQRQRGLDPRDAIREACLLRFRPIMMTTMAALFGALPLMLGRGDGAEMRQPLGISIVGGLILSQLLTLYTTPVVYLSLDRLRLWRERRRAARLARRAASAAAEVLP</sequence>
<dbReference type="Gene3D" id="3.30.70.1440">
    <property type="entry name" value="Multidrug efflux transporter AcrB pore domain"/>
    <property type="match status" value="1"/>
</dbReference>
<feature type="transmembrane region" description="Helical" evidence="8">
    <location>
        <begin position="533"/>
        <end position="552"/>
    </location>
</feature>
<evidence type="ECO:0000256" key="6">
    <source>
        <dbReference type="ARBA" id="ARBA00022989"/>
    </source>
</evidence>
<evidence type="ECO:0000256" key="5">
    <source>
        <dbReference type="ARBA" id="ARBA00022692"/>
    </source>
</evidence>
<evidence type="ECO:0000313" key="9">
    <source>
        <dbReference type="EMBL" id="SDG93099.1"/>
    </source>
</evidence>
<evidence type="ECO:0000256" key="4">
    <source>
        <dbReference type="ARBA" id="ARBA00022519"/>
    </source>
</evidence>
<dbReference type="GO" id="GO:0005886">
    <property type="term" value="C:plasma membrane"/>
    <property type="evidence" value="ECO:0007669"/>
    <property type="project" value="UniProtKB-SubCell"/>
</dbReference>
<dbReference type="EMBL" id="FNCY01000002">
    <property type="protein sequence ID" value="SDG93099.1"/>
    <property type="molecule type" value="Genomic_DNA"/>
</dbReference>
<evidence type="ECO:0000313" key="10">
    <source>
        <dbReference type="Proteomes" id="UP000198607"/>
    </source>
</evidence>
<accession>A0A1G7Y9P6</accession>
<gene>
    <name evidence="9" type="ORF">SAMN05660652_00936</name>
</gene>
<feature type="transmembrane region" description="Helical" evidence="8">
    <location>
        <begin position="913"/>
        <end position="938"/>
    </location>
</feature>
<protein>
    <submittedName>
        <fullName evidence="9">Multidrug efflux pump</fullName>
    </submittedName>
</protein>
<reference evidence="9 10" key="1">
    <citation type="submission" date="2016-10" db="EMBL/GenBank/DDBJ databases">
        <authorList>
            <person name="de Groot N.N."/>
        </authorList>
    </citation>
    <scope>NUCLEOTIDE SEQUENCE [LARGE SCALE GENOMIC DNA]</scope>
    <source>
        <strain evidence="9 10">DSM 5885</strain>
    </source>
</reference>
<dbReference type="PANTHER" id="PTHR32063">
    <property type="match status" value="1"/>
</dbReference>